<dbReference type="EMBL" id="BAAAZE010000013">
    <property type="protein sequence ID" value="GAA4031471.1"/>
    <property type="molecule type" value="Genomic_DNA"/>
</dbReference>
<sequence>MHNRFTRTTRDCARHVQKHSSSISTFARDTLSGFFTTAHHTLMVSGIAALCTLALMFYRPDMIQKLKSMSPFGAGATVGQTTEIQVGQVPMDTPRTPFGSRAYLLDTAGIEAQQNPSEPATSKATGTERQQQWVTNWLSKRYRVASDATDMLVSAAYTTAKDIKIDPLLILAVVAIESGFNPFAESAVGAQGLMQVMSKIHHEKFQNLGGVKAALNPVANIRVGSMILKDYVSRGGSLEAGLKMYVGAAAFDNDAGYGSKVLAEYNRLKAVATGKNVPTVTNPAPLVIRIAPKTTDVAEPKTPVNNGEQASASDRMHNAAGTDVVAAM</sequence>
<dbReference type="RefSeq" id="WP_425547989.1">
    <property type="nucleotide sequence ID" value="NZ_BAAAZE010000013.1"/>
</dbReference>
<organism evidence="4 5">
    <name type="scientific">Actimicrobium antarcticum</name>
    <dbReference type="NCBI Taxonomy" id="1051899"/>
    <lineage>
        <taxon>Bacteria</taxon>
        <taxon>Pseudomonadati</taxon>
        <taxon>Pseudomonadota</taxon>
        <taxon>Betaproteobacteria</taxon>
        <taxon>Burkholderiales</taxon>
        <taxon>Oxalobacteraceae</taxon>
        <taxon>Actimicrobium</taxon>
    </lineage>
</organism>
<dbReference type="Gene3D" id="1.10.530.10">
    <property type="match status" value="1"/>
</dbReference>
<dbReference type="Proteomes" id="UP001501353">
    <property type="component" value="Unassembled WGS sequence"/>
</dbReference>
<keyword evidence="2" id="KW-0812">Transmembrane</keyword>
<feature type="compositionally biased region" description="Polar residues" evidence="1">
    <location>
        <begin position="303"/>
        <end position="312"/>
    </location>
</feature>
<proteinExistence type="predicted"/>
<dbReference type="InterPro" id="IPR023346">
    <property type="entry name" value="Lysozyme-like_dom_sf"/>
</dbReference>
<dbReference type="InterPro" id="IPR008258">
    <property type="entry name" value="Transglycosylase_SLT_dom_1"/>
</dbReference>
<evidence type="ECO:0000313" key="4">
    <source>
        <dbReference type="EMBL" id="GAA4031471.1"/>
    </source>
</evidence>
<gene>
    <name evidence="4" type="ORF">GCM10022212_32690</name>
</gene>
<feature type="region of interest" description="Disordered" evidence="1">
    <location>
        <begin position="297"/>
        <end position="318"/>
    </location>
</feature>
<protein>
    <recommendedName>
        <fullName evidence="3">Transglycosylase SLT domain-containing protein</fullName>
    </recommendedName>
</protein>
<accession>A0ABP7TUF8</accession>
<evidence type="ECO:0000313" key="5">
    <source>
        <dbReference type="Proteomes" id="UP001501353"/>
    </source>
</evidence>
<comment type="caution">
    <text evidence="4">The sequence shown here is derived from an EMBL/GenBank/DDBJ whole genome shotgun (WGS) entry which is preliminary data.</text>
</comment>
<feature type="transmembrane region" description="Helical" evidence="2">
    <location>
        <begin position="38"/>
        <end position="58"/>
    </location>
</feature>
<evidence type="ECO:0000256" key="2">
    <source>
        <dbReference type="SAM" id="Phobius"/>
    </source>
</evidence>
<feature type="domain" description="Transglycosylase SLT" evidence="3">
    <location>
        <begin position="161"/>
        <end position="242"/>
    </location>
</feature>
<evidence type="ECO:0000259" key="3">
    <source>
        <dbReference type="Pfam" id="PF01464"/>
    </source>
</evidence>
<reference evidence="5" key="1">
    <citation type="journal article" date="2019" name="Int. J. Syst. Evol. Microbiol.">
        <title>The Global Catalogue of Microorganisms (GCM) 10K type strain sequencing project: providing services to taxonomists for standard genome sequencing and annotation.</title>
        <authorList>
            <consortium name="The Broad Institute Genomics Platform"/>
            <consortium name="The Broad Institute Genome Sequencing Center for Infectious Disease"/>
            <person name="Wu L."/>
            <person name="Ma J."/>
        </authorList>
    </citation>
    <scope>NUCLEOTIDE SEQUENCE [LARGE SCALE GENOMIC DNA]</scope>
    <source>
        <strain evidence="5">JCM 16673</strain>
    </source>
</reference>
<keyword evidence="2" id="KW-1133">Transmembrane helix</keyword>
<name>A0ABP7TUF8_9BURK</name>
<dbReference type="SUPFAM" id="SSF53955">
    <property type="entry name" value="Lysozyme-like"/>
    <property type="match status" value="1"/>
</dbReference>
<keyword evidence="5" id="KW-1185">Reference proteome</keyword>
<evidence type="ECO:0000256" key="1">
    <source>
        <dbReference type="SAM" id="MobiDB-lite"/>
    </source>
</evidence>
<keyword evidence="2" id="KW-0472">Membrane</keyword>
<dbReference type="Pfam" id="PF01464">
    <property type="entry name" value="SLT"/>
    <property type="match status" value="1"/>
</dbReference>